<dbReference type="AlphaFoldDB" id="A0AAP0IK53"/>
<evidence type="ECO:0000313" key="1">
    <source>
        <dbReference type="EMBL" id="KAK9116780.1"/>
    </source>
</evidence>
<accession>A0AAP0IK53</accession>
<evidence type="ECO:0008006" key="3">
    <source>
        <dbReference type="Google" id="ProtNLM"/>
    </source>
</evidence>
<organism evidence="1 2">
    <name type="scientific">Stephania japonica</name>
    <dbReference type="NCBI Taxonomy" id="461633"/>
    <lineage>
        <taxon>Eukaryota</taxon>
        <taxon>Viridiplantae</taxon>
        <taxon>Streptophyta</taxon>
        <taxon>Embryophyta</taxon>
        <taxon>Tracheophyta</taxon>
        <taxon>Spermatophyta</taxon>
        <taxon>Magnoliopsida</taxon>
        <taxon>Ranunculales</taxon>
        <taxon>Menispermaceae</taxon>
        <taxon>Menispermoideae</taxon>
        <taxon>Cissampelideae</taxon>
        <taxon>Stephania</taxon>
    </lineage>
</organism>
<dbReference type="EMBL" id="JBBNAE010000006">
    <property type="protein sequence ID" value="KAK9116780.1"/>
    <property type="molecule type" value="Genomic_DNA"/>
</dbReference>
<reference evidence="1 2" key="1">
    <citation type="submission" date="2024-01" db="EMBL/GenBank/DDBJ databases">
        <title>Genome assemblies of Stephania.</title>
        <authorList>
            <person name="Yang L."/>
        </authorList>
    </citation>
    <scope>NUCLEOTIDE SEQUENCE [LARGE SCALE GENOMIC DNA]</scope>
    <source>
        <strain evidence="1">QJT</strain>
        <tissue evidence="1">Leaf</tissue>
    </source>
</reference>
<dbReference type="Proteomes" id="UP001417504">
    <property type="component" value="Unassembled WGS sequence"/>
</dbReference>
<keyword evidence="2" id="KW-1185">Reference proteome</keyword>
<evidence type="ECO:0000313" key="2">
    <source>
        <dbReference type="Proteomes" id="UP001417504"/>
    </source>
</evidence>
<proteinExistence type="predicted"/>
<protein>
    <recommendedName>
        <fullName evidence="3">Transposase</fullName>
    </recommendedName>
</protein>
<gene>
    <name evidence="1" type="ORF">Sjap_015727</name>
</gene>
<sequence length="340" mass="39058">MHLEKLLRFRKALSTTETPSMTMIIKFGTSKHELMDHVYNAFDISSIETLITMTYRHVITHPSGSQYFIPVSLHDETHFELMWSTVANLPLSAKVEIYLTFEPIEPYQNSTVHSQVVEENVGMTCPASMMERLRMQSPIGDVVQDRFVTSIDDNISAPSDDRNEDHDNDIDKDVCPLEDAAPSVNWENINVVTDDPTYEPPGAENLQDDEQFAIDEEEWMEEASDEEDYQPLPVYNEIDWEVANSTATQHSHHSTGWDMPNFELERGMCFDNKKDLQHAIKLWHVNNFCQYLVMESTTTLWALKCEVRGRSWVHVASPCLFAKEETIVGDHSVRRATQVV</sequence>
<name>A0AAP0IK53_9MAGN</name>
<comment type="caution">
    <text evidence="1">The sequence shown here is derived from an EMBL/GenBank/DDBJ whole genome shotgun (WGS) entry which is preliminary data.</text>
</comment>